<evidence type="ECO:0000259" key="3">
    <source>
        <dbReference type="PROSITE" id="PS51186"/>
    </source>
</evidence>
<dbReference type="Proteomes" id="UP000269721">
    <property type="component" value="Unassembled WGS sequence"/>
</dbReference>
<dbReference type="Pfam" id="PF00583">
    <property type="entry name" value="Acetyltransf_1"/>
    <property type="match status" value="1"/>
</dbReference>
<dbReference type="GO" id="GO:0016747">
    <property type="term" value="F:acyltransferase activity, transferring groups other than amino-acyl groups"/>
    <property type="evidence" value="ECO:0007669"/>
    <property type="project" value="InterPro"/>
</dbReference>
<reference evidence="5" key="1">
    <citation type="journal article" date="2018" name="Nat. Microbiol.">
        <title>Leveraging single-cell genomics to expand the fungal tree of life.</title>
        <authorList>
            <person name="Ahrendt S.R."/>
            <person name="Quandt C.A."/>
            <person name="Ciobanu D."/>
            <person name="Clum A."/>
            <person name="Salamov A."/>
            <person name="Andreopoulos B."/>
            <person name="Cheng J.F."/>
            <person name="Woyke T."/>
            <person name="Pelin A."/>
            <person name="Henrissat B."/>
            <person name="Reynolds N.K."/>
            <person name="Benny G.L."/>
            <person name="Smith M.E."/>
            <person name="James T.Y."/>
            <person name="Grigoriev I.V."/>
        </authorList>
    </citation>
    <scope>NUCLEOTIDE SEQUENCE [LARGE SCALE GENOMIC DNA]</scope>
</reference>
<name>A0A4P9W9B6_9FUNG</name>
<dbReference type="PROSITE" id="PS51186">
    <property type="entry name" value="GNAT"/>
    <property type="match status" value="1"/>
</dbReference>
<keyword evidence="2" id="KW-1133">Transmembrane helix</keyword>
<keyword evidence="5" id="KW-1185">Reference proteome</keyword>
<organism evidence="4 5">
    <name type="scientific">Blyttiomyces helicus</name>
    <dbReference type="NCBI Taxonomy" id="388810"/>
    <lineage>
        <taxon>Eukaryota</taxon>
        <taxon>Fungi</taxon>
        <taxon>Fungi incertae sedis</taxon>
        <taxon>Chytridiomycota</taxon>
        <taxon>Chytridiomycota incertae sedis</taxon>
        <taxon>Chytridiomycetes</taxon>
        <taxon>Chytridiomycetes incertae sedis</taxon>
        <taxon>Blyttiomyces</taxon>
    </lineage>
</organism>
<keyword evidence="2" id="KW-0472">Membrane</keyword>
<gene>
    <name evidence="4" type="ORF">BDK51DRAFT_42504</name>
</gene>
<keyword evidence="2" id="KW-0812">Transmembrane</keyword>
<evidence type="ECO:0000313" key="5">
    <source>
        <dbReference type="Proteomes" id="UP000269721"/>
    </source>
</evidence>
<dbReference type="OrthoDB" id="2102940at2759"/>
<dbReference type="EMBL" id="KZ996960">
    <property type="protein sequence ID" value="RKO88073.1"/>
    <property type="molecule type" value="Genomic_DNA"/>
</dbReference>
<protein>
    <recommendedName>
        <fullName evidence="3">N-acetyltransferase domain-containing protein</fullName>
    </recommendedName>
</protein>
<dbReference type="AlphaFoldDB" id="A0A4P9W9B6"/>
<feature type="region of interest" description="Disordered" evidence="1">
    <location>
        <begin position="342"/>
        <end position="362"/>
    </location>
</feature>
<proteinExistence type="predicted"/>
<evidence type="ECO:0000313" key="4">
    <source>
        <dbReference type="EMBL" id="RKO88073.1"/>
    </source>
</evidence>
<dbReference type="SUPFAM" id="SSF55729">
    <property type="entry name" value="Acyl-CoA N-acyltransferases (Nat)"/>
    <property type="match status" value="1"/>
</dbReference>
<feature type="domain" description="N-acetyltransferase" evidence="3">
    <location>
        <begin position="148"/>
        <end position="291"/>
    </location>
</feature>
<evidence type="ECO:0000256" key="2">
    <source>
        <dbReference type="SAM" id="Phobius"/>
    </source>
</evidence>
<feature type="compositionally biased region" description="Polar residues" evidence="1">
    <location>
        <begin position="352"/>
        <end position="362"/>
    </location>
</feature>
<dbReference type="InterPro" id="IPR016181">
    <property type="entry name" value="Acyl_CoA_acyltransferase"/>
</dbReference>
<dbReference type="InterPro" id="IPR000182">
    <property type="entry name" value="GNAT_dom"/>
</dbReference>
<feature type="non-terminal residue" evidence="4">
    <location>
        <position position="1"/>
    </location>
</feature>
<dbReference type="CDD" id="cd04301">
    <property type="entry name" value="NAT_SF"/>
    <property type="match status" value="1"/>
</dbReference>
<evidence type="ECO:0000256" key="1">
    <source>
        <dbReference type="SAM" id="MobiDB-lite"/>
    </source>
</evidence>
<dbReference type="Gene3D" id="3.40.630.30">
    <property type="match status" value="1"/>
</dbReference>
<feature type="transmembrane region" description="Helical" evidence="2">
    <location>
        <begin position="6"/>
        <end position="31"/>
    </location>
</feature>
<accession>A0A4P9W9B6</accession>
<sequence>TAVVVVPVVVVVTIVVVAPVVVVVIAVVVAIEVPVVAVTFEVVAVDVDFDDADAVGGDGGAHNAKGGGKGEEEDDTHIIGVVWGPETQTLVRHGPQGWGGNYSNTRVKEMRQFPSGSWQHAIAAAQATSAPCLGGFKSRLPSGVTLQPVLTDADWADRVSIEQILFRSSSDQCRRLDIALRYLAHTRGSDFNVVARFDGGLIGFINMRYARGVAYLQGAGVVKEWRLKGVMRAMLERAVVQAKERGFEVIFTRAFDEPARKAEPPGAFGRPELLRRRATRTAGTSPRVAREGGSLDRRPTCALELNDGLTVVVGRRQQLCFGKRNLSMCWNRHSDQTSVDARNATVEDETPFKNQLSNSPVH</sequence>